<evidence type="ECO:0000313" key="4">
    <source>
        <dbReference type="EMBL" id="ACV60075.1"/>
    </source>
</evidence>
<keyword evidence="5" id="KW-1185">Reference proteome</keyword>
<proteinExistence type="predicted"/>
<dbReference type="RefSeq" id="WP_008340306.1">
    <property type="nucleotide sequence ID" value="NC_013207.1"/>
</dbReference>
<protein>
    <submittedName>
        <fullName evidence="4">Response regulator receiver protein</fullName>
    </submittedName>
</protein>
<sequence>MIKVLLIDDFDETLESLAIVYSLHHGVEIVGRAHNAEEAWNILSSREVDFISIDIQLGQEDGLNLCREILNKYPDKFVVLCSVEASDVVQSRAFEAGASYFLPKPIGLDDVRKVVDVYSNRNRRPPKDASADDLLRLLDLDR</sequence>
<dbReference type="HOGENOM" id="CLU_1811710_0_0_9"/>
<reference evidence="4 5" key="2">
    <citation type="journal article" date="2010" name="Stand. Genomic Sci.">
        <title>Complete genome sequence of Alicyclobacillus acidocaldarius type strain (104-IA).</title>
        <authorList>
            <person name="Mavromatis K."/>
            <person name="Sikorski J."/>
            <person name="Lapidus A."/>
            <person name="Glavina Del Rio T."/>
            <person name="Copeland A."/>
            <person name="Tice H."/>
            <person name="Cheng J.F."/>
            <person name="Lucas S."/>
            <person name="Chen F."/>
            <person name="Nolan M."/>
            <person name="Bruce D."/>
            <person name="Goodwin L."/>
            <person name="Pitluck S."/>
            <person name="Ivanova N."/>
            <person name="Ovchinnikova G."/>
            <person name="Pati A."/>
            <person name="Chen A."/>
            <person name="Palaniappan K."/>
            <person name="Land M."/>
            <person name="Hauser L."/>
            <person name="Chang Y.J."/>
            <person name="Jeffries C.D."/>
            <person name="Chain P."/>
            <person name="Meincke L."/>
            <person name="Sims D."/>
            <person name="Chertkov O."/>
            <person name="Han C."/>
            <person name="Brettin T."/>
            <person name="Detter J.C."/>
            <person name="Wahrenburg C."/>
            <person name="Rohde M."/>
            <person name="Pukall R."/>
            <person name="Goker M."/>
            <person name="Bristow J."/>
            <person name="Eisen J.A."/>
            <person name="Markowitz V."/>
            <person name="Hugenholtz P."/>
            <person name="Klenk H.P."/>
            <person name="Kyrpides N.C."/>
        </authorList>
    </citation>
    <scope>NUCLEOTIDE SEQUENCE [LARGE SCALE GENOMIC DNA]</scope>
    <source>
        <strain evidence="5">ATCC 27009 / DSM 446 / BCRC 14685 / JCM 5260 / KCTC 1825 / NBRC 15652 / NCIMB 11725 / NRRL B-14509 / 104-IA</strain>
        <plasmid evidence="4 5">pAACI02</plasmid>
    </source>
</reference>
<organism evidence="4 5">
    <name type="scientific">Alicyclobacillus acidocaldarius subsp. acidocaldarius (strain ATCC 27009 / DSM 446 / BCRC 14685 / JCM 5260 / KCTC 1825 / NBRC 15652 / NCIMB 11725 / NRRL B-14509 / 104-IA)</name>
    <name type="common">Bacillus acidocaldarius</name>
    <dbReference type="NCBI Taxonomy" id="521098"/>
    <lineage>
        <taxon>Bacteria</taxon>
        <taxon>Bacillati</taxon>
        <taxon>Bacillota</taxon>
        <taxon>Bacilli</taxon>
        <taxon>Bacillales</taxon>
        <taxon>Alicyclobacillaceae</taxon>
        <taxon>Alicyclobacillus</taxon>
    </lineage>
</organism>
<feature type="modified residue" description="4-aspartylphosphate" evidence="2">
    <location>
        <position position="54"/>
    </location>
</feature>
<dbReference type="AlphaFoldDB" id="C8WYI1"/>
<keyword evidence="1 2" id="KW-0597">Phosphoprotein</keyword>
<dbReference type="EMBL" id="CP001729">
    <property type="protein sequence ID" value="ACV60075.1"/>
    <property type="molecule type" value="Genomic_DNA"/>
</dbReference>
<dbReference type="CDD" id="cd17535">
    <property type="entry name" value="REC_NarL-like"/>
    <property type="match status" value="1"/>
</dbReference>
<dbReference type="PANTHER" id="PTHR44591">
    <property type="entry name" value="STRESS RESPONSE REGULATOR PROTEIN 1"/>
    <property type="match status" value="1"/>
</dbReference>
<dbReference type="InterPro" id="IPR058245">
    <property type="entry name" value="NreC/VraR/RcsB-like_REC"/>
</dbReference>
<dbReference type="KEGG" id="aac:Aaci_3078"/>
<dbReference type="InterPro" id="IPR001789">
    <property type="entry name" value="Sig_transdc_resp-reg_receiver"/>
</dbReference>
<dbReference type="Pfam" id="PF00072">
    <property type="entry name" value="Response_reg"/>
    <property type="match status" value="1"/>
</dbReference>
<dbReference type="InterPro" id="IPR011006">
    <property type="entry name" value="CheY-like_superfamily"/>
</dbReference>
<geneLocation type="plasmid" evidence="4 5">
    <name>pAACI02</name>
</geneLocation>
<dbReference type="InterPro" id="IPR050595">
    <property type="entry name" value="Bact_response_regulator"/>
</dbReference>
<dbReference type="SMART" id="SM00448">
    <property type="entry name" value="REC"/>
    <property type="match status" value="1"/>
</dbReference>
<accession>C8WYI1</accession>
<dbReference type="Gene3D" id="3.40.50.2300">
    <property type="match status" value="1"/>
</dbReference>
<dbReference type="PANTHER" id="PTHR44591:SF3">
    <property type="entry name" value="RESPONSE REGULATORY DOMAIN-CONTAINING PROTEIN"/>
    <property type="match status" value="1"/>
</dbReference>
<dbReference type="PROSITE" id="PS50110">
    <property type="entry name" value="RESPONSE_REGULATORY"/>
    <property type="match status" value="1"/>
</dbReference>
<gene>
    <name evidence="4" type="ordered locus">Aaci_3078</name>
</gene>
<evidence type="ECO:0000256" key="2">
    <source>
        <dbReference type="PROSITE-ProRule" id="PRU00169"/>
    </source>
</evidence>
<keyword evidence="4" id="KW-0614">Plasmid</keyword>
<name>C8WYI1_ALIAD</name>
<dbReference type="SUPFAM" id="SSF52172">
    <property type="entry name" value="CheY-like"/>
    <property type="match status" value="1"/>
</dbReference>
<evidence type="ECO:0000313" key="5">
    <source>
        <dbReference type="Proteomes" id="UP000001917"/>
    </source>
</evidence>
<dbReference type="GO" id="GO:0000160">
    <property type="term" value="P:phosphorelay signal transduction system"/>
    <property type="evidence" value="ECO:0007669"/>
    <property type="project" value="InterPro"/>
</dbReference>
<reference evidence="5" key="1">
    <citation type="submission" date="2009-09" db="EMBL/GenBank/DDBJ databases">
        <title>The complete plasmid2 of Alicyclobacillus acidocaldarius subsp. acidocaldarius DSM 446.</title>
        <authorList>
            <consortium name="US DOE Joint Genome Institute (JGI-PGF)"/>
            <person name="Lucas S."/>
            <person name="Copeland A."/>
            <person name="Lapidus A."/>
            <person name="Glavina del Rio T."/>
            <person name="Dalin E."/>
            <person name="Tice H."/>
            <person name="Bruce D."/>
            <person name="Goodwin L."/>
            <person name="Pitluck S."/>
            <person name="Kyrpides N."/>
            <person name="Mavromatis K."/>
            <person name="Ivanova N."/>
            <person name="Ovchinnikova G."/>
            <person name="Chertkov O."/>
            <person name="Sims D."/>
            <person name="Brettin T."/>
            <person name="Detter J.C."/>
            <person name="Han C."/>
            <person name="Larimer F."/>
            <person name="Land M."/>
            <person name="Hauser L."/>
            <person name="Markowitz V."/>
            <person name="Cheng J.-F."/>
            <person name="Hugenholtz P."/>
            <person name="Woyke T."/>
            <person name="Wu D."/>
            <person name="Pukall R."/>
            <person name="Klenk H.-P."/>
            <person name="Eisen J.A."/>
        </authorList>
    </citation>
    <scope>NUCLEOTIDE SEQUENCE [LARGE SCALE GENOMIC DNA]</scope>
    <source>
        <strain evidence="5">ATCC 27009 / DSM 446 / BCRC 14685 / JCM 5260 / KCTC 1825 / NBRC 15652 / NCIMB 11725 / NRRL B-14509 / 104-IA</strain>
        <plasmid evidence="5">pAACI02</plasmid>
    </source>
</reference>
<evidence type="ECO:0000259" key="3">
    <source>
        <dbReference type="PROSITE" id="PS50110"/>
    </source>
</evidence>
<feature type="domain" description="Response regulatory" evidence="3">
    <location>
        <begin position="3"/>
        <end position="119"/>
    </location>
</feature>
<dbReference type="Proteomes" id="UP000001917">
    <property type="component" value="Plasmid pAACI02"/>
</dbReference>
<dbReference type="eggNOG" id="COG2197">
    <property type="taxonomic scope" value="Bacteria"/>
</dbReference>
<evidence type="ECO:0000256" key="1">
    <source>
        <dbReference type="ARBA" id="ARBA00022553"/>
    </source>
</evidence>